<comment type="subcellular location">
    <subcellularLocation>
        <location evidence="1">Periplasm</location>
    </subcellularLocation>
</comment>
<dbReference type="PANTHER" id="PTHR43649">
    <property type="entry name" value="ARABINOSE-BINDING PROTEIN-RELATED"/>
    <property type="match status" value="1"/>
</dbReference>
<reference evidence="6 7" key="1">
    <citation type="submission" date="2017-07" db="EMBL/GenBank/DDBJ databases">
        <authorList>
            <person name="Sun Z.S."/>
            <person name="Albrecht U."/>
            <person name="Echele G."/>
            <person name="Lee C.C."/>
        </authorList>
    </citation>
    <scope>NUCLEOTIDE SEQUENCE [LARGE SCALE GENOMIC DNA]</scope>
    <source>
        <strain evidence="6 7">DSM 14827</strain>
    </source>
</reference>
<protein>
    <submittedName>
        <fullName evidence="6">Multiple sugar transport system substrate-binding protein</fullName>
    </submittedName>
</protein>
<keyword evidence="4 5" id="KW-0732">Signal</keyword>
<dbReference type="Pfam" id="PF01547">
    <property type="entry name" value="SBP_bac_1"/>
    <property type="match status" value="1"/>
</dbReference>
<dbReference type="Gene3D" id="3.40.190.10">
    <property type="entry name" value="Periplasmic binding protein-like II"/>
    <property type="match status" value="2"/>
</dbReference>
<feature type="chain" id="PRO_5013258151" evidence="5">
    <location>
        <begin position="27"/>
        <end position="440"/>
    </location>
</feature>
<keyword evidence="3" id="KW-0813">Transport</keyword>
<dbReference type="InterPro" id="IPR050490">
    <property type="entry name" value="Bact_solute-bd_prot1"/>
</dbReference>
<comment type="similarity">
    <text evidence="2">Belongs to the bacterial solute-binding protein 1 family.</text>
</comment>
<dbReference type="SUPFAM" id="SSF53850">
    <property type="entry name" value="Periplasmic binding protein-like II"/>
    <property type="match status" value="1"/>
</dbReference>
<name>A0A239Q2J6_9RHOB</name>
<dbReference type="RefSeq" id="WP_089345957.1">
    <property type="nucleotide sequence ID" value="NZ_CP067131.1"/>
</dbReference>
<evidence type="ECO:0000256" key="3">
    <source>
        <dbReference type="ARBA" id="ARBA00022448"/>
    </source>
</evidence>
<dbReference type="GO" id="GO:0042597">
    <property type="term" value="C:periplasmic space"/>
    <property type="evidence" value="ECO:0007669"/>
    <property type="project" value="UniProtKB-SubCell"/>
</dbReference>
<dbReference type="OrthoDB" id="5897001at2"/>
<evidence type="ECO:0000256" key="2">
    <source>
        <dbReference type="ARBA" id="ARBA00008520"/>
    </source>
</evidence>
<evidence type="ECO:0000313" key="7">
    <source>
        <dbReference type="Proteomes" id="UP000198307"/>
    </source>
</evidence>
<dbReference type="InterPro" id="IPR006059">
    <property type="entry name" value="SBP"/>
</dbReference>
<dbReference type="AlphaFoldDB" id="A0A239Q2J6"/>
<evidence type="ECO:0000256" key="5">
    <source>
        <dbReference type="SAM" id="SignalP"/>
    </source>
</evidence>
<sequence>MKQKRYSYTVIGAVLLGAFGVMPAQAQDQVPFTMVIAQTPWYPAFESVVDHYEQETGNKVVLDVNPSPALMDKVRNSARASEGEFDLLAMNALTLPEYYFGGYVTALTDIDPEFSIEDGIINYGGSANWNPDTRTIGEGAVYGVPINGNIQLLYYRADLYEENGLQVPATWDELKSNAAALNGDGHYGMVVRGNRSFADSSYNFFPYMASYGGGFMKPDGQGGYVVTANSPETLAALDMWTGIAADVSAPDAATVSQSKMIELLATGKAAQAVMVAAAWPQLEDPNKSAVVGKMAVAPLPAGPAGPRTTLGHWMAGIAGNVPKDRQQAALAFLKWFQTREAQQVYLDAGGIPVRSDTYAENSQPDGPNRWMGAMAESDDMGVPMFVIPEGVTMVSQIELRLQQALLGEVSNARALDDLADDIAAILEEAGYPVTRLAPLS</sequence>
<dbReference type="Proteomes" id="UP000198307">
    <property type="component" value="Unassembled WGS sequence"/>
</dbReference>
<accession>A0A239Q2J6</accession>
<evidence type="ECO:0000313" key="6">
    <source>
        <dbReference type="EMBL" id="SNT76660.1"/>
    </source>
</evidence>
<dbReference type="PANTHER" id="PTHR43649:SF34">
    <property type="entry name" value="ABC TRANSPORTER PERIPLASMIC-BINDING PROTEIN YCJN-RELATED"/>
    <property type="match status" value="1"/>
</dbReference>
<gene>
    <name evidence="6" type="ORF">SAMN05444959_1242</name>
</gene>
<evidence type="ECO:0000256" key="1">
    <source>
        <dbReference type="ARBA" id="ARBA00004418"/>
    </source>
</evidence>
<keyword evidence="6" id="KW-0762">Sugar transport</keyword>
<organism evidence="6 7">
    <name type="scientific">Paracoccus seriniphilus</name>
    <dbReference type="NCBI Taxonomy" id="184748"/>
    <lineage>
        <taxon>Bacteria</taxon>
        <taxon>Pseudomonadati</taxon>
        <taxon>Pseudomonadota</taxon>
        <taxon>Alphaproteobacteria</taxon>
        <taxon>Rhodobacterales</taxon>
        <taxon>Paracoccaceae</taxon>
        <taxon>Paracoccus</taxon>
    </lineage>
</organism>
<evidence type="ECO:0000256" key="4">
    <source>
        <dbReference type="ARBA" id="ARBA00022729"/>
    </source>
</evidence>
<dbReference type="EMBL" id="FZQB01000024">
    <property type="protein sequence ID" value="SNT76660.1"/>
    <property type="molecule type" value="Genomic_DNA"/>
</dbReference>
<keyword evidence="7" id="KW-1185">Reference proteome</keyword>
<proteinExistence type="inferred from homology"/>
<feature type="signal peptide" evidence="5">
    <location>
        <begin position="1"/>
        <end position="26"/>
    </location>
</feature>